<sequence>MRCMNLSKKGLAIRQYHLHVRVIFIHTPNIPLPMVDNLVD</sequence>
<comment type="caution">
    <text evidence="1">The sequence shown here is derived from an EMBL/GenBank/DDBJ whole genome shotgun (WGS) entry which is preliminary data.</text>
</comment>
<reference evidence="1 2" key="1">
    <citation type="submission" date="2017-01" db="EMBL/GenBank/DDBJ databases">
        <authorList>
            <person name="Varghese N."/>
            <person name="Submissions S."/>
        </authorList>
    </citation>
    <scope>NUCLEOTIDE SEQUENCE [LARGE SCALE GENOMIC DNA]</scope>
    <source>
        <strain evidence="1 2">RUG2-6</strain>
    </source>
</reference>
<dbReference type="EMBL" id="FTMX01000004">
    <property type="protein sequence ID" value="SIR60017.1"/>
    <property type="molecule type" value="Genomic_DNA"/>
</dbReference>
<dbReference type="AlphaFoldDB" id="A0A9X8RAK5"/>
<protein>
    <submittedName>
        <fullName evidence="1">Uncharacterized protein</fullName>
    </submittedName>
</protein>
<gene>
    <name evidence="1" type="ORF">SAMN05878482_104423</name>
</gene>
<proteinExistence type="predicted"/>
<evidence type="ECO:0000313" key="1">
    <source>
        <dbReference type="EMBL" id="SIR60017.1"/>
    </source>
</evidence>
<dbReference type="Proteomes" id="UP000185829">
    <property type="component" value="Unassembled WGS sequence"/>
</dbReference>
<organism evidence="1 2">
    <name type="scientific">Peribacillus simplex</name>
    <dbReference type="NCBI Taxonomy" id="1478"/>
    <lineage>
        <taxon>Bacteria</taxon>
        <taxon>Bacillati</taxon>
        <taxon>Bacillota</taxon>
        <taxon>Bacilli</taxon>
        <taxon>Bacillales</taxon>
        <taxon>Bacillaceae</taxon>
        <taxon>Peribacillus</taxon>
    </lineage>
</organism>
<accession>A0A9X8RAK5</accession>
<name>A0A9X8RAK5_9BACI</name>
<evidence type="ECO:0000313" key="2">
    <source>
        <dbReference type="Proteomes" id="UP000185829"/>
    </source>
</evidence>